<feature type="region of interest" description="Disordered" evidence="6">
    <location>
        <begin position="1"/>
        <end position="27"/>
    </location>
</feature>
<dbReference type="PROSITE" id="PS51404">
    <property type="entry name" value="DYP_PEROXIDASE"/>
    <property type="match status" value="1"/>
</dbReference>
<evidence type="ECO:0000259" key="8">
    <source>
        <dbReference type="Pfam" id="PF21105"/>
    </source>
</evidence>
<evidence type="ECO:0000313" key="9">
    <source>
        <dbReference type="EMBL" id="STY95643.1"/>
    </source>
</evidence>
<evidence type="ECO:0000256" key="4">
    <source>
        <dbReference type="ARBA" id="ARBA00023002"/>
    </source>
</evidence>
<proteinExistence type="predicted"/>
<dbReference type="Pfam" id="PF21105">
    <property type="entry name" value="DyP_N"/>
    <property type="match status" value="1"/>
</dbReference>
<evidence type="ECO:0000256" key="6">
    <source>
        <dbReference type="SAM" id="MobiDB-lite"/>
    </source>
</evidence>
<dbReference type="AlphaFoldDB" id="A0A378Q487"/>
<feature type="domain" description="Dyp-type peroxidase C-terminal" evidence="7">
    <location>
        <begin position="237"/>
        <end position="444"/>
    </location>
</feature>
<dbReference type="Proteomes" id="UP000255193">
    <property type="component" value="Unassembled WGS sequence"/>
</dbReference>
<evidence type="ECO:0000313" key="10">
    <source>
        <dbReference type="Proteomes" id="UP000255193"/>
    </source>
</evidence>
<dbReference type="PANTHER" id="PTHR30521">
    <property type="entry name" value="DEFERROCHELATASE/PEROXIDASE"/>
    <property type="match status" value="1"/>
</dbReference>
<dbReference type="SUPFAM" id="SSF54909">
    <property type="entry name" value="Dimeric alpha+beta barrel"/>
    <property type="match status" value="1"/>
</dbReference>
<evidence type="ECO:0000256" key="1">
    <source>
        <dbReference type="ARBA" id="ARBA00001970"/>
    </source>
</evidence>
<gene>
    <name evidence="9" type="ORF">NCTC11091_01440</name>
</gene>
<evidence type="ECO:0000256" key="3">
    <source>
        <dbReference type="ARBA" id="ARBA00022723"/>
    </source>
</evidence>
<dbReference type="InterPro" id="IPR011008">
    <property type="entry name" value="Dimeric_a/b-barrel"/>
</dbReference>
<dbReference type="GO" id="GO:0004601">
    <property type="term" value="F:peroxidase activity"/>
    <property type="evidence" value="ECO:0007669"/>
    <property type="project" value="UniProtKB-KW"/>
</dbReference>
<feature type="compositionally biased region" description="Polar residues" evidence="6">
    <location>
        <begin position="1"/>
        <end position="21"/>
    </location>
</feature>
<comment type="cofactor">
    <cofactor evidence="1">
        <name>heme b</name>
        <dbReference type="ChEBI" id="CHEBI:60344"/>
    </cofactor>
</comment>
<keyword evidence="5" id="KW-0408">Iron</keyword>
<dbReference type="GO" id="GO:0020037">
    <property type="term" value="F:heme binding"/>
    <property type="evidence" value="ECO:0007669"/>
    <property type="project" value="InterPro"/>
</dbReference>
<evidence type="ECO:0000259" key="7">
    <source>
        <dbReference type="Pfam" id="PF20628"/>
    </source>
</evidence>
<name>A0A378Q487_9GAMM</name>
<dbReference type="GO" id="GO:0046872">
    <property type="term" value="F:metal ion binding"/>
    <property type="evidence" value="ECO:0007669"/>
    <property type="project" value="UniProtKB-KW"/>
</dbReference>
<dbReference type="GO" id="GO:0005829">
    <property type="term" value="C:cytosol"/>
    <property type="evidence" value="ECO:0007669"/>
    <property type="project" value="TreeGrafter"/>
</dbReference>
<keyword evidence="4" id="KW-0560">Oxidoreductase</keyword>
<dbReference type="InterPro" id="IPR006314">
    <property type="entry name" value="Dyp_peroxidase"/>
</dbReference>
<dbReference type="PANTHER" id="PTHR30521:SF5">
    <property type="entry name" value="BLR4509 PROTEIN"/>
    <property type="match status" value="1"/>
</dbReference>
<evidence type="ECO:0000256" key="2">
    <source>
        <dbReference type="ARBA" id="ARBA00022559"/>
    </source>
</evidence>
<keyword evidence="3" id="KW-0479">Metal-binding</keyword>
<protein>
    <submittedName>
        <fullName evidence="9">Dyp-type peroxidase family</fullName>
    </submittedName>
</protein>
<organism evidence="9 10">
    <name type="scientific">Faucicola atlantae</name>
    <dbReference type="NCBI Taxonomy" id="34059"/>
    <lineage>
        <taxon>Bacteria</taxon>
        <taxon>Pseudomonadati</taxon>
        <taxon>Pseudomonadota</taxon>
        <taxon>Gammaproteobacteria</taxon>
        <taxon>Moraxellales</taxon>
        <taxon>Moraxellaceae</taxon>
        <taxon>Faucicola</taxon>
    </lineage>
</organism>
<dbReference type="NCBIfam" id="TIGR01413">
    <property type="entry name" value="Dyp_perox_fam"/>
    <property type="match status" value="1"/>
</dbReference>
<reference evidence="9 10" key="1">
    <citation type="submission" date="2018-06" db="EMBL/GenBank/DDBJ databases">
        <authorList>
            <consortium name="Pathogen Informatics"/>
            <person name="Doyle S."/>
        </authorList>
    </citation>
    <scope>NUCLEOTIDE SEQUENCE [LARGE SCALE GENOMIC DNA]</scope>
    <source>
        <strain evidence="9 10">NCTC11091</strain>
    </source>
</reference>
<accession>A0A378Q487</accession>
<dbReference type="EMBL" id="UGQA01000001">
    <property type="protein sequence ID" value="STY95643.1"/>
    <property type="molecule type" value="Genomic_DNA"/>
</dbReference>
<dbReference type="RefSeq" id="WP_079352059.1">
    <property type="nucleotide sequence ID" value="NZ_MXAO01000015.1"/>
</dbReference>
<keyword evidence="2 9" id="KW-0575">Peroxidase</keyword>
<dbReference type="Pfam" id="PF20628">
    <property type="entry name" value="Dyp_perox_C"/>
    <property type="match status" value="1"/>
</dbReference>
<sequence length="519" mass="57497">MSTQNDNDSANHQASDQPISSHQEHGGVIDKIKEGIDEAKESLRSKLSDTINELGKAKTVAQSTLVGMELDDIQAIILRDRPIPYYGTVVAIKVHHAAKGRELIAKLLPHVSSSQEFDERMASNLTIVMTYEGLKQLGVPQDSLDSFPENFKQGMAARAKQLHDVGQNAPENWQKPFGTGQIHVCAAVIADSKANWQKKLQELKSMLDDYVNRDQPDQGAIEILLEHEFGVDEAVKNVFGFRDGIGNPNVAGSGVKKTNDTDLPIASGEFVMGYKGEAGVIPPMPQPEVLGKNGSFMVLRKYHSHVADFNKYCLEQTDSPEEADKLAAKIFGRWRSGASISIARDHDDKALGADEDRNNDFDYSDDDYGKGCPFGAHARRMNPRKTKDFILADVRLHRIIRRSVSYGDIVPPHITEDDGKDRGLFFIGINAHAMDTLEFLQGQWVNDGNFMNIGEERDPLIGVHNGDKNDEGDTFTEPADPIRKRHTGIFQFNTVQGGEYLFVPSLSALKWISELSTQA</sequence>
<dbReference type="InterPro" id="IPR048328">
    <property type="entry name" value="Dyp_perox_C"/>
</dbReference>
<dbReference type="InterPro" id="IPR049509">
    <property type="entry name" value="DyP_N"/>
</dbReference>
<feature type="domain" description="DyP dimeric alpha+beta barrel" evidence="8">
    <location>
        <begin position="118"/>
        <end position="213"/>
    </location>
</feature>
<evidence type="ECO:0000256" key="5">
    <source>
        <dbReference type="ARBA" id="ARBA00023004"/>
    </source>
</evidence>